<evidence type="ECO:0000256" key="5">
    <source>
        <dbReference type="ARBA" id="ARBA00022729"/>
    </source>
</evidence>
<dbReference type="InterPro" id="IPR012910">
    <property type="entry name" value="Plug_dom"/>
</dbReference>
<dbReference type="AlphaFoldDB" id="A5GE95"/>
<dbReference type="EMBL" id="CP000698">
    <property type="protein sequence ID" value="ABQ25750.1"/>
    <property type="molecule type" value="Genomic_DNA"/>
</dbReference>
<evidence type="ECO:0000256" key="7">
    <source>
        <dbReference type="ARBA" id="ARBA00023136"/>
    </source>
</evidence>
<dbReference type="KEGG" id="gur:Gura_1552"/>
<evidence type="ECO:0000256" key="6">
    <source>
        <dbReference type="ARBA" id="ARBA00023077"/>
    </source>
</evidence>
<feature type="domain" description="TonB-dependent receptor plug" evidence="12">
    <location>
        <begin position="75"/>
        <end position="184"/>
    </location>
</feature>
<evidence type="ECO:0000256" key="9">
    <source>
        <dbReference type="ARBA" id="ARBA00023237"/>
    </source>
</evidence>
<evidence type="ECO:0000256" key="2">
    <source>
        <dbReference type="ARBA" id="ARBA00022448"/>
    </source>
</evidence>
<evidence type="ECO:0000256" key="4">
    <source>
        <dbReference type="ARBA" id="ARBA00022692"/>
    </source>
</evidence>
<keyword evidence="4" id="KW-0812">Transmembrane</keyword>
<evidence type="ECO:0000259" key="12">
    <source>
        <dbReference type="Pfam" id="PF07715"/>
    </source>
</evidence>
<comment type="similarity">
    <text evidence="10">Belongs to the TonB-dependent receptor family.</text>
</comment>
<dbReference type="Gene3D" id="2.40.170.20">
    <property type="entry name" value="TonB-dependent receptor, beta-barrel domain"/>
    <property type="match status" value="1"/>
</dbReference>
<dbReference type="RefSeq" id="WP_011938461.1">
    <property type="nucleotide sequence ID" value="NC_009483.1"/>
</dbReference>
<dbReference type="SUPFAM" id="SSF56935">
    <property type="entry name" value="Porins"/>
    <property type="match status" value="1"/>
</dbReference>
<keyword evidence="7 10" id="KW-0472">Membrane</keyword>
<keyword evidence="6 10" id="KW-0798">TonB box</keyword>
<dbReference type="InterPro" id="IPR000531">
    <property type="entry name" value="Beta-barrel_TonB"/>
</dbReference>
<dbReference type="GO" id="GO:0009279">
    <property type="term" value="C:cell outer membrane"/>
    <property type="evidence" value="ECO:0007669"/>
    <property type="project" value="UniProtKB-SubCell"/>
</dbReference>
<comment type="subcellular location">
    <subcellularLocation>
        <location evidence="1">Cell outer membrane</location>
        <topology evidence="1">Multi-pass membrane protein</topology>
    </subcellularLocation>
</comment>
<dbReference type="HOGENOM" id="CLU_354077_0_0_7"/>
<dbReference type="InterPro" id="IPR037066">
    <property type="entry name" value="Plug_dom_sf"/>
</dbReference>
<dbReference type="PANTHER" id="PTHR30069:SF29">
    <property type="entry name" value="HEMOGLOBIN AND HEMOGLOBIN-HAPTOGLOBIN-BINDING PROTEIN 1-RELATED"/>
    <property type="match status" value="1"/>
</dbReference>
<evidence type="ECO:0000256" key="10">
    <source>
        <dbReference type="RuleBase" id="RU003357"/>
    </source>
</evidence>
<gene>
    <name evidence="13" type="ordered locus">Gura_1552</name>
</gene>
<dbReference type="InterPro" id="IPR039426">
    <property type="entry name" value="TonB-dep_rcpt-like"/>
</dbReference>
<keyword evidence="2" id="KW-0813">Transport</keyword>
<keyword evidence="9" id="KW-0998">Cell outer membrane</keyword>
<name>A5GE95_GEOUR</name>
<organism evidence="13 14">
    <name type="scientific">Geotalea uraniireducens (strain Rf4)</name>
    <name type="common">Geobacter uraniireducens</name>
    <dbReference type="NCBI Taxonomy" id="351605"/>
    <lineage>
        <taxon>Bacteria</taxon>
        <taxon>Pseudomonadati</taxon>
        <taxon>Thermodesulfobacteriota</taxon>
        <taxon>Desulfuromonadia</taxon>
        <taxon>Geobacterales</taxon>
        <taxon>Geobacteraceae</taxon>
        <taxon>Geotalea</taxon>
    </lineage>
</organism>
<sequence>MKDSLHDLIARAALTIALALSVPAEPLPVAMADDPAGHNLIQRTNSEPEEFGGLDIEQLSRVRIVSATLTPTQVRLVPAKTTVLDEATIAQSGARNLNESLEIYAPNTQLILHNTHLDHFGIRGIISDRDDKYLLRVNGKVMNNRFFVGAESERDLPLLGDFRSVTLVHGPASATYGAGALAGVMNLETYNGLTFEGTDAQVRQGFRDQFTAGEFRFGQKFNEESGLFLYVGVADQSGSNQHDSPYVFGKSFATPGSGPAVVSGQPVTFPEPNLHDAGDILKMKYHASYVNGPVEIWARFTQGGGVVRPMRTSLQTVDISIAQKGRANLDRQFTAATKYKQDLSKVFNLETFVSYDWYQYRLWVYDQFADPQNRQEHEAYGRMLGTWTPNEKQSLAFGLEYSHMWFDGPRLGFGPGPGIPPVEDAWETDTISFLVEHQWHLGEKWTTFASARVDKHTYTDWLFSPRLALVFTPGSKDTLKLIGARAMRRSGEGELREEHVRSGTQGDTETLDSLEFRYERQHDAHWNFGCSVFIEQNDAIGFDAAANRSVAVGTFRIWGVEPEITFRSEKTRLTFSHGYTKLFDSSLASAATIQGITAEPYGFGHDLANWANNITKLALIQELNGKWAASTSLRAYWGFPGAKALADWNGAQSQPRSFALADPGYDAAYGPSVFWNAGLEYRPTKHLTVRADAFNILGWADQTLNKRIYFFRGSDYSSEAASVALSAKLTF</sequence>
<keyword evidence="14" id="KW-1185">Reference proteome</keyword>
<dbReference type="PANTHER" id="PTHR30069">
    <property type="entry name" value="TONB-DEPENDENT OUTER MEMBRANE RECEPTOR"/>
    <property type="match status" value="1"/>
</dbReference>
<dbReference type="GO" id="GO:0044718">
    <property type="term" value="P:siderophore transmembrane transport"/>
    <property type="evidence" value="ECO:0007669"/>
    <property type="project" value="TreeGrafter"/>
</dbReference>
<protein>
    <submittedName>
        <fullName evidence="13">TonB-dependent receptor, plug</fullName>
    </submittedName>
</protein>
<evidence type="ECO:0000256" key="3">
    <source>
        <dbReference type="ARBA" id="ARBA00022452"/>
    </source>
</evidence>
<dbReference type="Pfam" id="PF00593">
    <property type="entry name" value="TonB_dep_Rec_b-barrel"/>
    <property type="match status" value="1"/>
</dbReference>
<evidence type="ECO:0000313" key="14">
    <source>
        <dbReference type="Proteomes" id="UP000006695"/>
    </source>
</evidence>
<evidence type="ECO:0000259" key="11">
    <source>
        <dbReference type="Pfam" id="PF00593"/>
    </source>
</evidence>
<dbReference type="Pfam" id="PF07715">
    <property type="entry name" value="Plug"/>
    <property type="match status" value="1"/>
</dbReference>
<reference evidence="13 14" key="1">
    <citation type="submission" date="2007-05" db="EMBL/GenBank/DDBJ databases">
        <title>Complete sequence of Geobacter uraniireducens Rf4.</title>
        <authorList>
            <consortium name="US DOE Joint Genome Institute"/>
            <person name="Copeland A."/>
            <person name="Lucas S."/>
            <person name="Lapidus A."/>
            <person name="Barry K."/>
            <person name="Detter J.C."/>
            <person name="Glavina del Rio T."/>
            <person name="Hammon N."/>
            <person name="Israni S."/>
            <person name="Dalin E."/>
            <person name="Tice H."/>
            <person name="Pitluck S."/>
            <person name="Chertkov O."/>
            <person name="Brettin T."/>
            <person name="Bruce D."/>
            <person name="Han C."/>
            <person name="Schmutz J."/>
            <person name="Larimer F."/>
            <person name="Land M."/>
            <person name="Hauser L."/>
            <person name="Kyrpides N."/>
            <person name="Mikhailova N."/>
            <person name="Shelobolina E."/>
            <person name="Aklujkar M."/>
            <person name="Lovley D."/>
            <person name="Richardson P."/>
        </authorList>
    </citation>
    <scope>NUCLEOTIDE SEQUENCE [LARGE SCALE GENOMIC DNA]</scope>
    <source>
        <strain evidence="13 14">Rf4</strain>
    </source>
</reference>
<keyword evidence="3" id="KW-1134">Transmembrane beta strand</keyword>
<evidence type="ECO:0000313" key="13">
    <source>
        <dbReference type="EMBL" id="ABQ25750.1"/>
    </source>
</evidence>
<dbReference type="Proteomes" id="UP000006695">
    <property type="component" value="Chromosome"/>
</dbReference>
<keyword evidence="8 13" id="KW-0675">Receptor</keyword>
<dbReference type="STRING" id="351605.Gura_1552"/>
<dbReference type="Gene3D" id="2.170.130.10">
    <property type="entry name" value="TonB-dependent receptor, plug domain"/>
    <property type="match status" value="1"/>
</dbReference>
<evidence type="ECO:0000256" key="8">
    <source>
        <dbReference type="ARBA" id="ARBA00023170"/>
    </source>
</evidence>
<proteinExistence type="inferred from homology"/>
<accession>A5GE95</accession>
<keyword evidence="5" id="KW-0732">Signal</keyword>
<dbReference type="GO" id="GO:0015344">
    <property type="term" value="F:siderophore uptake transmembrane transporter activity"/>
    <property type="evidence" value="ECO:0007669"/>
    <property type="project" value="TreeGrafter"/>
</dbReference>
<evidence type="ECO:0000256" key="1">
    <source>
        <dbReference type="ARBA" id="ARBA00004571"/>
    </source>
</evidence>
<feature type="domain" description="TonB-dependent receptor-like beta-barrel" evidence="11">
    <location>
        <begin position="330"/>
        <end position="696"/>
    </location>
</feature>
<dbReference type="InterPro" id="IPR036942">
    <property type="entry name" value="Beta-barrel_TonB_sf"/>
</dbReference>